<feature type="region of interest" description="Disordered" evidence="1">
    <location>
        <begin position="36"/>
        <end position="68"/>
    </location>
</feature>
<protein>
    <submittedName>
        <fullName evidence="3">PiggyBac transposable element-derived protein 4</fullName>
    </submittedName>
</protein>
<dbReference type="InterPro" id="IPR029526">
    <property type="entry name" value="PGBD"/>
</dbReference>
<gene>
    <name evidence="3" type="ORF">ElyMa_002464000</name>
</gene>
<proteinExistence type="predicted"/>
<dbReference type="PANTHER" id="PTHR46599">
    <property type="entry name" value="PIGGYBAC TRANSPOSABLE ELEMENT-DERIVED PROTEIN 4"/>
    <property type="match status" value="1"/>
</dbReference>
<dbReference type="Pfam" id="PF13843">
    <property type="entry name" value="DDE_Tnp_1_7"/>
    <property type="match status" value="1"/>
</dbReference>
<evidence type="ECO:0000313" key="4">
    <source>
        <dbReference type="Proteomes" id="UP000762676"/>
    </source>
</evidence>
<dbReference type="PANTHER" id="PTHR46599:SF3">
    <property type="entry name" value="PIGGYBAC TRANSPOSABLE ELEMENT-DERIVED PROTEIN 4"/>
    <property type="match status" value="1"/>
</dbReference>
<sequence>RSHESLNETEFYNADHDLECSVVLKDDEIIDLVQATDQEDAADGDDAETEESGLTTKVESTPSSSDASQATQALLQYFEANTYATAEDIELVNKLRRRVDSDRDDAPGLVIPPFRPENVPGLQLPECRTKHDTMKYLTPDLVEQICKFKNDYLDATKNQILKLPLAKNWTPLTPDEFYVFIGLLMYFSIAKLPRLELYWSTEELFHCLWARAFMSKPRYKQIQSFLKVANHTTERRSDKLTKMRFLHEYIYQKEVHETLAAT</sequence>
<organism evidence="3 4">
    <name type="scientific">Elysia marginata</name>
    <dbReference type="NCBI Taxonomy" id="1093978"/>
    <lineage>
        <taxon>Eukaryota</taxon>
        <taxon>Metazoa</taxon>
        <taxon>Spiralia</taxon>
        <taxon>Lophotrochozoa</taxon>
        <taxon>Mollusca</taxon>
        <taxon>Gastropoda</taxon>
        <taxon>Heterobranchia</taxon>
        <taxon>Euthyneura</taxon>
        <taxon>Panpulmonata</taxon>
        <taxon>Sacoglossa</taxon>
        <taxon>Placobranchoidea</taxon>
        <taxon>Plakobranchidae</taxon>
        <taxon>Elysia</taxon>
    </lineage>
</organism>
<dbReference type="EMBL" id="BMAT01005049">
    <property type="protein sequence ID" value="GFR86303.1"/>
    <property type="molecule type" value="Genomic_DNA"/>
</dbReference>
<accession>A0AAV4GKR2</accession>
<reference evidence="3 4" key="1">
    <citation type="journal article" date="2021" name="Elife">
        <title>Chloroplast acquisition without the gene transfer in kleptoplastic sea slugs, Plakobranchus ocellatus.</title>
        <authorList>
            <person name="Maeda T."/>
            <person name="Takahashi S."/>
            <person name="Yoshida T."/>
            <person name="Shimamura S."/>
            <person name="Takaki Y."/>
            <person name="Nagai Y."/>
            <person name="Toyoda A."/>
            <person name="Suzuki Y."/>
            <person name="Arimoto A."/>
            <person name="Ishii H."/>
            <person name="Satoh N."/>
            <person name="Nishiyama T."/>
            <person name="Hasebe M."/>
            <person name="Maruyama T."/>
            <person name="Minagawa J."/>
            <person name="Obokata J."/>
            <person name="Shigenobu S."/>
        </authorList>
    </citation>
    <scope>NUCLEOTIDE SEQUENCE [LARGE SCALE GENOMIC DNA]</scope>
</reference>
<name>A0AAV4GKR2_9GAST</name>
<evidence type="ECO:0000313" key="3">
    <source>
        <dbReference type="EMBL" id="GFR86303.1"/>
    </source>
</evidence>
<feature type="compositionally biased region" description="Acidic residues" evidence="1">
    <location>
        <begin position="37"/>
        <end position="51"/>
    </location>
</feature>
<keyword evidence="4" id="KW-1185">Reference proteome</keyword>
<feature type="compositionally biased region" description="Polar residues" evidence="1">
    <location>
        <begin position="52"/>
        <end position="68"/>
    </location>
</feature>
<comment type="caution">
    <text evidence="3">The sequence shown here is derived from an EMBL/GenBank/DDBJ whole genome shotgun (WGS) entry which is preliminary data.</text>
</comment>
<evidence type="ECO:0000256" key="1">
    <source>
        <dbReference type="SAM" id="MobiDB-lite"/>
    </source>
</evidence>
<dbReference type="AlphaFoldDB" id="A0AAV4GKR2"/>
<feature type="non-terminal residue" evidence="3">
    <location>
        <position position="1"/>
    </location>
</feature>
<feature type="domain" description="PiggyBac transposable element-derived protein" evidence="2">
    <location>
        <begin position="137"/>
        <end position="251"/>
    </location>
</feature>
<dbReference type="Proteomes" id="UP000762676">
    <property type="component" value="Unassembled WGS sequence"/>
</dbReference>
<evidence type="ECO:0000259" key="2">
    <source>
        <dbReference type="Pfam" id="PF13843"/>
    </source>
</evidence>